<dbReference type="Proteomes" id="UP000639403">
    <property type="component" value="Unassembled WGS sequence"/>
</dbReference>
<evidence type="ECO:0000256" key="1">
    <source>
        <dbReference type="SAM" id="MobiDB-lite"/>
    </source>
</evidence>
<organism evidence="2 3">
    <name type="scientific">Rhodonia placenta</name>
    <dbReference type="NCBI Taxonomy" id="104341"/>
    <lineage>
        <taxon>Eukaryota</taxon>
        <taxon>Fungi</taxon>
        <taxon>Dikarya</taxon>
        <taxon>Basidiomycota</taxon>
        <taxon>Agaricomycotina</taxon>
        <taxon>Agaricomycetes</taxon>
        <taxon>Polyporales</taxon>
        <taxon>Adustoporiaceae</taxon>
        <taxon>Rhodonia</taxon>
    </lineage>
</organism>
<evidence type="ECO:0000313" key="3">
    <source>
        <dbReference type="Proteomes" id="UP000639403"/>
    </source>
</evidence>
<sequence>MCARREDNSGGISDGCAEEGHAVPGCSAADGGGRDKERGVAHHTMPLHEAVERDATGREMARTSSTGAGDGARRDGVIERARSTARDAGMKRWPRIRRAKMREWRAGGCSDGH</sequence>
<reference evidence="2" key="1">
    <citation type="submission" date="2020-11" db="EMBL/GenBank/DDBJ databases">
        <authorList>
            <person name="Koelle M."/>
            <person name="Horta M.A.C."/>
            <person name="Nowrousian M."/>
            <person name="Ohm R.A."/>
            <person name="Benz P."/>
            <person name="Pilgard A."/>
        </authorList>
    </citation>
    <scope>NUCLEOTIDE SEQUENCE</scope>
    <source>
        <strain evidence="2">FPRL280</strain>
    </source>
</reference>
<protein>
    <submittedName>
        <fullName evidence="2">Uncharacterized protein</fullName>
    </submittedName>
</protein>
<feature type="compositionally biased region" description="Basic and acidic residues" evidence="1">
    <location>
        <begin position="49"/>
        <end position="61"/>
    </location>
</feature>
<evidence type="ECO:0000313" key="2">
    <source>
        <dbReference type="EMBL" id="KAF9799714.1"/>
    </source>
</evidence>
<dbReference type="EMBL" id="JADOXO010000866">
    <property type="protein sequence ID" value="KAF9799714.1"/>
    <property type="molecule type" value="Genomic_DNA"/>
</dbReference>
<accession>A0A8H7NSE1</accession>
<gene>
    <name evidence="2" type="ORF">IEO21_10511</name>
</gene>
<name>A0A8H7NSE1_9APHY</name>
<feature type="compositionally biased region" description="Basic and acidic residues" evidence="1">
    <location>
        <begin position="71"/>
        <end position="90"/>
    </location>
</feature>
<comment type="caution">
    <text evidence="2">The sequence shown here is derived from an EMBL/GenBank/DDBJ whole genome shotgun (WGS) entry which is preliminary data.</text>
</comment>
<feature type="region of interest" description="Disordered" evidence="1">
    <location>
        <begin position="1"/>
        <end position="94"/>
    </location>
</feature>
<dbReference type="AlphaFoldDB" id="A0A8H7NSE1"/>
<proteinExistence type="predicted"/>
<reference evidence="2" key="2">
    <citation type="journal article" name="Front. Microbiol.">
        <title>Degradative Capacity of Two Strains of Rhodonia placenta: From Phenotype to Genotype.</title>
        <authorList>
            <person name="Kolle M."/>
            <person name="Horta M.A.C."/>
            <person name="Nowrousian M."/>
            <person name="Ohm R.A."/>
            <person name="Benz J.P."/>
            <person name="Pilgard A."/>
        </authorList>
    </citation>
    <scope>NUCLEOTIDE SEQUENCE</scope>
    <source>
        <strain evidence="2">FPRL280</strain>
    </source>
</reference>